<dbReference type="GO" id="GO:0008705">
    <property type="term" value="F:methionine synthase activity"/>
    <property type="evidence" value="ECO:0007669"/>
    <property type="project" value="InterPro"/>
</dbReference>
<dbReference type="Pfam" id="PF02965">
    <property type="entry name" value="Met_synt_B12"/>
    <property type="match status" value="1"/>
</dbReference>
<evidence type="ECO:0000259" key="1">
    <source>
        <dbReference type="Pfam" id="PF02965"/>
    </source>
</evidence>
<sequence>MILIDEKEILRYLGYGRKEADVQVMQSIQFAIEKLQQAAQPRWLYQIFPLQLESEDQINFSCFKAYSKNLGKNLKGCERVILFAATLGIQVDLLIERYVKLQISQGVIMQAAAAAMIEQFCDECQEELRQKMESEGWYLRPRFSPGYGDFSLNHQTEIISVLQCPKKIGLTLTDSLLMAPAKSVTAVIGLSRIKQPCHRHGCEVCEKKDCVFRR</sequence>
<feature type="domain" description="AdoMet activation" evidence="1">
    <location>
        <begin position="61"/>
        <end position="188"/>
    </location>
</feature>
<dbReference type="InterPro" id="IPR017342">
    <property type="entry name" value="S-AdoMet-dep_Met_synth_prd"/>
</dbReference>
<reference evidence="2" key="1">
    <citation type="submission" date="2020-10" db="EMBL/GenBank/DDBJ databases">
        <authorList>
            <person name="Gilroy R."/>
        </authorList>
    </citation>
    <scope>NUCLEOTIDE SEQUENCE</scope>
    <source>
        <strain evidence="2">ChiW13-3771</strain>
    </source>
</reference>
<dbReference type="Gene3D" id="3.40.109.40">
    <property type="match status" value="1"/>
</dbReference>
<gene>
    <name evidence="2" type="ORF">IAC96_07375</name>
</gene>
<name>A0A9D1JD85_9FIRM</name>
<dbReference type="SUPFAM" id="SSF56507">
    <property type="entry name" value="Methionine synthase activation domain-like"/>
    <property type="match status" value="1"/>
</dbReference>
<dbReference type="AlphaFoldDB" id="A0A9D1JD85"/>
<evidence type="ECO:0000313" key="2">
    <source>
        <dbReference type="EMBL" id="HIR88754.1"/>
    </source>
</evidence>
<evidence type="ECO:0000313" key="3">
    <source>
        <dbReference type="Proteomes" id="UP000824201"/>
    </source>
</evidence>
<dbReference type="PIRSF" id="PIRSF037984">
    <property type="entry name" value="Met_synth_TM0269_prd"/>
    <property type="match status" value="1"/>
</dbReference>
<organism evidence="2 3">
    <name type="scientific">Candidatus Fimimorpha faecalis</name>
    <dbReference type="NCBI Taxonomy" id="2840824"/>
    <lineage>
        <taxon>Bacteria</taxon>
        <taxon>Bacillati</taxon>
        <taxon>Bacillota</taxon>
        <taxon>Clostridia</taxon>
        <taxon>Eubacteriales</taxon>
        <taxon>Candidatus Fimimorpha</taxon>
    </lineage>
</organism>
<dbReference type="EMBL" id="DVHN01000088">
    <property type="protein sequence ID" value="HIR88754.1"/>
    <property type="molecule type" value="Genomic_DNA"/>
</dbReference>
<dbReference type="InterPro" id="IPR037010">
    <property type="entry name" value="VitB12-dep_Met_synth_activ_sf"/>
</dbReference>
<comment type="caution">
    <text evidence="2">The sequence shown here is derived from an EMBL/GenBank/DDBJ whole genome shotgun (WGS) entry which is preliminary data.</text>
</comment>
<reference evidence="2" key="2">
    <citation type="journal article" date="2021" name="PeerJ">
        <title>Extensive microbial diversity within the chicken gut microbiome revealed by metagenomics and culture.</title>
        <authorList>
            <person name="Gilroy R."/>
            <person name="Ravi A."/>
            <person name="Getino M."/>
            <person name="Pursley I."/>
            <person name="Horton D.L."/>
            <person name="Alikhan N.F."/>
            <person name="Baker D."/>
            <person name="Gharbi K."/>
            <person name="Hall N."/>
            <person name="Watson M."/>
            <person name="Adriaenssens E.M."/>
            <person name="Foster-Nyarko E."/>
            <person name="Jarju S."/>
            <person name="Secka A."/>
            <person name="Antonio M."/>
            <person name="Oren A."/>
            <person name="Chaudhuri R.R."/>
            <person name="La Ragione R."/>
            <person name="Hildebrand F."/>
            <person name="Pallen M.J."/>
        </authorList>
    </citation>
    <scope>NUCLEOTIDE SEQUENCE</scope>
    <source>
        <strain evidence="2">ChiW13-3771</strain>
    </source>
</reference>
<proteinExistence type="predicted"/>
<dbReference type="InterPro" id="IPR004223">
    <property type="entry name" value="VitB12-dep_Met_synth_activ_dom"/>
</dbReference>
<protein>
    <submittedName>
        <fullName evidence="2">Vitamin B12 dependent methionine synthase activation subunit</fullName>
    </submittedName>
</protein>
<dbReference type="Proteomes" id="UP000824201">
    <property type="component" value="Unassembled WGS sequence"/>
</dbReference>
<accession>A0A9D1JD85</accession>